<sequence>MPSSETARAIIFVSLALIGCLIRTYIRTANGEKEDEVHFWSSRFSQLQHQDVPSPSNEKAETSLHGLRTHTSQLSNDARRPRSTNTSSGEVSQAVSVLHDQPPRFAPFLAETVPSQSSSHILSSASIPPSFDGSEVDEAYEDWAAMHHARGAVSEDAEASIDNLLQRRQLQKSMNVQTFPQFDTLDASGASTPTIWTAHFPAAQLRPY</sequence>
<evidence type="ECO:0000313" key="2">
    <source>
        <dbReference type="EMBL" id="SPO19827.1"/>
    </source>
</evidence>
<evidence type="ECO:0000313" key="3">
    <source>
        <dbReference type="Proteomes" id="UP000324022"/>
    </source>
</evidence>
<organism evidence="2 3">
    <name type="scientific">Ustilago trichophora</name>
    <dbReference type="NCBI Taxonomy" id="86804"/>
    <lineage>
        <taxon>Eukaryota</taxon>
        <taxon>Fungi</taxon>
        <taxon>Dikarya</taxon>
        <taxon>Basidiomycota</taxon>
        <taxon>Ustilaginomycotina</taxon>
        <taxon>Ustilaginomycetes</taxon>
        <taxon>Ustilaginales</taxon>
        <taxon>Ustilaginaceae</taxon>
        <taxon>Ustilago</taxon>
    </lineage>
</organism>
<protein>
    <submittedName>
        <fullName evidence="2">Uncharacterized protein</fullName>
    </submittedName>
</protein>
<dbReference type="AlphaFoldDB" id="A0A5C3DQX4"/>
<keyword evidence="3" id="KW-1185">Reference proteome</keyword>
<evidence type="ECO:0000256" key="1">
    <source>
        <dbReference type="SAM" id="MobiDB-lite"/>
    </source>
</evidence>
<proteinExistence type="predicted"/>
<feature type="compositionally biased region" description="Polar residues" evidence="1">
    <location>
        <begin position="48"/>
        <end position="57"/>
    </location>
</feature>
<reference evidence="2 3" key="1">
    <citation type="submission" date="2018-03" db="EMBL/GenBank/DDBJ databases">
        <authorList>
            <person name="Guldener U."/>
        </authorList>
    </citation>
    <scope>NUCLEOTIDE SEQUENCE [LARGE SCALE GENOMIC DNA]</scope>
    <source>
        <strain evidence="2 3">NBRC100155</strain>
    </source>
</reference>
<name>A0A5C3DQX4_9BASI</name>
<gene>
    <name evidence="2" type="ORF">UTRI_00222_B</name>
</gene>
<feature type="compositionally biased region" description="Polar residues" evidence="1">
    <location>
        <begin position="83"/>
        <end position="94"/>
    </location>
</feature>
<dbReference type="Proteomes" id="UP000324022">
    <property type="component" value="Unassembled WGS sequence"/>
</dbReference>
<dbReference type="EMBL" id="OOIN01000001">
    <property type="protein sequence ID" value="SPO19827.1"/>
    <property type="molecule type" value="Genomic_DNA"/>
</dbReference>
<dbReference type="OrthoDB" id="2545108at2759"/>
<accession>A0A5C3DQX4</accession>
<feature type="region of interest" description="Disordered" evidence="1">
    <location>
        <begin position="48"/>
        <end position="94"/>
    </location>
</feature>